<organism evidence="1 2">
    <name type="scientific">Cyclobacterium plantarum</name>
    <dbReference type="NCBI Taxonomy" id="2716263"/>
    <lineage>
        <taxon>Bacteria</taxon>
        <taxon>Pseudomonadati</taxon>
        <taxon>Bacteroidota</taxon>
        <taxon>Cytophagia</taxon>
        <taxon>Cytophagales</taxon>
        <taxon>Cyclobacteriaceae</taxon>
        <taxon>Cyclobacterium</taxon>
    </lineage>
</organism>
<sequence length="154" mass="17414">MQQNSDIIISDTSCLIILDKINELELLMKTGSKVFVTPIILKEFGKSLPYWISVLAPENSHYQQILEMDLDEGEASAIALSLEMKNPILMLDELKGRKVAEKLNLRYSGTFGLILRAKQIGLISSVKPILEKIKSTNFRFDEKLFEKVLEQAGE</sequence>
<evidence type="ECO:0000313" key="1">
    <source>
        <dbReference type="EMBL" id="NHE55780.1"/>
    </source>
</evidence>
<accession>A0ABX0H2W3</accession>
<comment type="caution">
    <text evidence="1">The sequence shown here is derived from an EMBL/GenBank/DDBJ whole genome shotgun (WGS) entry which is preliminary data.</text>
</comment>
<reference evidence="1 2" key="1">
    <citation type="submission" date="2020-03" db="EMBL/GenBank/DDBJ databases">
        <title>Cyclobacterium plantarum sp. nov., a marine bacterium isolated from a coastal-marine wetland.</title>
        <authorList>
            <person name="Sanchez-Porro C."/>
            <person name="Ventosa A."/>
            <person name="Amoozegar M."/>
        </authorList>
    </citation>
    <scope>NUCLEOTIDE SEQUENCE [LARGE SCALE GENOMIC DNA]</scope>
    <source>
        <strain evidence="1 2">GBPx2</strain>
    </source>
</reference>
<protein>
    <submittedName>
        <fullName evidence="1">DUF3368 domain-containing protein</fullName>
    </submittedName>
</protein>
<dbReference type="PANTHER" id="PTHR39550">
    <property type="entry name" value="SLL0658 PROTEIN"/>
    <property type="match status" value="1"/>
</dbReference>
<dbReference type="Proteomes" id="UP000649799">
    <property type="component" value="Unassembled WGS sequence"/>
</dbReference>
<dbReference type="PANTHER" id="PTHR39550:SF1">
    <property type="entry name" value="SLL0658 PROTEIN"/>
    <property type="match status" value="1"/>
</dbReference>
<gene>
    <name evidence="1" type="ORF">G9Q97_03015</name>
</gene>
<evidence type="ECO:0000313" key="2">
    <source>
        <dbReference type="Proteomes" id="UP000649799"/>
    </source>
</evidence>
<dbReference type="EMBL" id="JAANYN010000001">
    <property type="protein sequence ID" value="NHE55780.1"/>
    <property type="molecule type" value="Genomic_DNA"/>
</dbReference>
<proteinExistence type="predicted"/>
<name>A0ABX0H2W3_9BACT</name>
<dbReference type="InterPro" id="IPR021799">
    <property type="entry name" value="PIN-like_prokaryotic"/>
</dbReference>
<keyword evidence="2" id="KW-1185">Reference proteome</keyword>
<dbReference type="Pfam" id="PF11848">
    <property type="entry name" value="DUF3368"/>
    <property type="match status" value="1"/>
</dbReference>